<name>A0A5E4MW28_9HEMI</name>
<feature type="chain" id="PRO_5023127097" evidence="1">
    <location>
        <begin position="28"/>
        <end position="201"/>
    </location>
</feature>
<dbReference type="OrthoDB" id="8299916at2759"/>
<dbReference type="EMBL" id="CABPRJ010001037">
    <property type="protein sequence ID" value="VVC35006.1"/>
    <property type="molecule type" value="Genomic_DNA"/>
</dbReference>
<accession>A0A5E4MW28</accession>
<reference evidence="2 3" key="1">
    <citation type="submission" date="2019-08" db="EMBL/GenBank/DDBJ databases">
        <authorList>
            <person name="Alioto T."/>
            <person name="Alioto T."/>
            <person name="Gomez Garrido J."/>
        </authorList>
    </citation>
    <scope>NUCLEOTIDE SEQUENCE [LARGE SCALE GENOMIC DNA]</scope>
</reference>
<evidence type="ECO:0000256" key="1">
    <source>
        <dbReference type="SAM" id="SignalP"/>
    </source>
</evidence>
<dbReference type="NCBIfam" id="NF038243">
    <property type="entry name" value="TRP75_fam_Nterm"/>
    <property type="match status" value="1"/>
</dbReference>
<proteinExistence type="predicted"/>
<gene>
    <name evidence="2" type="ORF">CINCED_3A019695</name>
</gene>
<sequence>MLKILSKTLLILMLLTCSFFVMYNAEARTKLSRKYIPPGNPGGANFNADEEFAESYKLYKKRRELLKKKKLQGKANKNFTRESLAQTLKEKNIVNSYDEHQGACIVDDEGDAMVDQHGINLARLKGAVFIDREEVLRDNNEQNRPKKFSAIQEKKISPVSVTIQDTSFEKMICAHDAINDLKTNNCLSDSTLFDSVIDAAE</sequence>
<evidence type="ECO:0000313" key="2">
    <source>
        <dbReference type="EMBL" id="VVC35006.1"/>
    </source>
</evidence>
<dbReference type="Proteomes" id="UP000325440">
    <property type="component" value="Unassembled WGS sequence"/>
</dbReference>
<keyword evidence="3" id="KW-1185">Reference proteome</keyword>
<organism evidence="2 3">
    <name type="scientific">Cinara cedri</name>
    <dbReference type="NCBI Taxonomy" id="506608"/>
    <lineage>
        <taxon>Eukaryota</taxon>
        <taxon>Metazoa</taxon>
        <taxon>Ecdysozoa</taxon>
        <taxon>Arthropoda</taxon>
        <taxon>Hexapoda</taxon>
        <taxon>Insecta</taxon>
        <taxon>Pterygota</taxon>
        <taxon>Neoptera</taxon>
        <taxon>Paraneoptera</taxon>
        <taxon>Hemiptera</taxon>
        <taxon>Sternorrhyncha</taxon>
        <taxon>Aphidomorpha</taxon>
        <taxon>Aphidoidea</taxon>
        <taxon>Aphididae</taxon>
        <taxon>Lachninae</taxon>
        <taxon>Cinara</taxon>
    </lineage>
</organism>
<protein>
    <submittedName>
        <fullName evidence="2">Uncharacterized protein</fullName>
    </submittedName>
</protein>
<feature type="signal peptide" evidence="1">
    <location>
        <begin position="1"/>
        <end position="27"/>
    </location>
</feature>
<dbReference type="AlphaFoldDB" id="A0A5E4MW28"/>
<evidence type="ECO:0000313" key="3">
    <source>
        <dbReference type="Proteomes" id="UP000325440"/>
    </source>
</evidence>
<keyword evidence="1" id="KW-0732">Signal</keyword>